<dbReference type="EMBL" id="LHYJ01000015">
    <property type="protein sequence ID" value="KXB08422.1"/>
    <property type="molecule type" value="Genomic_DNA"/>
</dbReference>
<protein>
    <submittedName>
        <fullName evidence="1">Uncharacterized protein</fullName>
    </submittedName>
</protein>
<reference evidence="1 2" key="1">
    <citation type="journal article" date="2016" name="Sci. Rep.">
        <title>Metabolic traits of an uncultured archaeal lineage -MSBL1- from brine pools of the Red Sea.</title>
        <authorList>
            <person name="Mwirichia R."/>
            <person name="Alam I."/>
            <person name="Rashid M."/>
            <person name="Vinu M."/>
            <person name="Ba-Alawi W."/>
            <person name="Anthony Kamau A."/>
            <person name="Kamanda Ngugi D."/>
            <person name="Goker M."/>
            <person name="Klenk H.P."/>
            <person name="Bajic V."/>
            <person name="Stingl U."/>
        </authorList>
    </citation>
    <scope>NUCLEOTIDE SEQUENCE [LARGE SCALE GENOMIC DNA]</scope>
    <source>
        <strain evidence="1">SCGC-AAA382N08</strain>
    </source>
</reference>
<accession>A0A133VPR0</accession>
<dbReference type="AlphaFoldDB" id="A0A133VPR0"/>
<keyword evidence="2" id="KW-1185">Reference proteome</keyword>
<dbReference type="SUPFAM" id="SSF46785">
    <property type="entry name" value="Winged helix' DNA-binding domain"/>
    <property type="match status" value="1"/>
</dbReference>
<evidence type="ECO:0000313" key="2">
    <source>
        <dbReference type="Proteomes" id="UP000070175"/>
    </source>
</evidence>
<dbReference type="Proteomes" id="UP000070175">
    <property type="component" value="Unassembled WGS sequence"/>
</dbReference>
<dbReference type="InterPro" id="IPR011991">
    <property type="entry name" value="ArsR-like_HTH"/>
</dbReference>
<dbReference type="InterPro" id="IPR036390">
    <property type="entry name" value="WH_DNA-bd_sf"/>
</dbReference>
<dbReference type="InterPro" id="IPR036388">
    <property type="entry name" value="WH-like_DNA-bd_sf"/>
</dbReference>
<sequence length="319" mass="37881">MNREYPKDWKQSQIKIFEVLEEEKHATFSELHKKTGLSKSTFSNNLKELENEGLIERKAVPPEGGKGRHKILIQFADHVLEPIERTLRHVVKLKSVNPPSLEEGKELLKKNVKEVIFDIATIRWSEPDDEEQSGDRELFYKIRDYWQKWLMKRENKPDILVDEVYEFNEYWLICGLARYYVERRLIPMIAANENVFPKETFKKTGEEQDCTIYFEMFRDLFSPDGQKYLFDEQEELAEFYKEELTSNNDLFPAMKEVEKAGVKENLDGLVEWIFPLLSSPHMRADTESGINLVSAVFQNERDEYIREVLNPAWREKMRK</sequence>
<dbReference type="Gene3D" id="1.10.10.10">
    <property type="entry name" value="Winged helix-like DNA-binding domain superfamily/Winged helix DNA-binding domain"/>
    <property type="match status" value="1"/>
</dbReference>
<evidence type="ECO:0000313" key="1">
    <source>
        <dbReference type="EMBL" id="KXB08422.1"/>
    </source>
</evidence>
<gene>
    <name evidence="1" type="ORF">AKJ56_01325</name>
</gene>
<organism evidence="1 2">
    <name type="scientific">candidate division MSBL1 archaeon SCGC-AAA382N08</name>
    <dbReference type="NCBI Taxonomy" id="1698285"/>
    <lineage>
        <taxon>Archaea</taxon>
        <taxon>Methanobacteriati</taxon>
        <taxon>Methanobacteriota</taxon>
        <taxon>candidate division MSBL1</taxon>
    </lineage>
</organism>
<dbReference type="Pfam" id="PF13412">
    <property type="entry name" value="HTH_24"/>
    <property type="match status" value="1"/>
</dbReference>
<dbReference type="CDD" id="cd00090">
    <property type="entry name" value="HTH_ARSR"/>
    <property type="match status" value="1"/>
</dbReference>
<comment type="caution">
    <text evidence="1">The sequence shown here is derived from an EMBL/GenBank/DDBJ whole genome shotgun (WGS) entry which is preliminary data.</text>
</comment>
<name>A0A133VPR0_9EURY</name>
<proteinExistence type="predicted"/>